<dbReference type="RefSeq" id="WP_152575356.1">
    <property type="nucleotide sequence ID" value="NZ_VIKU02000005.1"/>
</dbReference>
<dbReference type="EMBL" id="VIKU02000005">
    <property type="protein sequence ID" value="NHF60860.1"/>
    <property type="molecule type" value="Genomic_DNA"/>
</dbReference>
<accession>A0A967AWX4</accession>
<keyword evidence="2" id="KW-1185">Reference proteome</keyword>
<comment type="caution">
    <text evidence="1">The sequence shown here is derived from an EMBL/GenBank/DDBJ whole genome shotgun (WGS) entry which is preliminary data.</text>
</comment>
<dbReference type="AlphaFoldDB" id="A0A967AWX4"/>
<gene>
    <name evidence="1" type="ORF">FK220_016010</name>
</gene>
<evidence type="ECO:0000313" key="1">
    <source>
        <dbReference type="EMBL" id="NHF60860.1"/>
    </source>
</evidence>
<name>A0A967AWX4_9FLAO</name>
<proteinExistence type="predicted"/>
<organism evidence="1 2">
    <name type="scientific">Pelagihabitans pacificus</name>
    <dbReference type="NCBI Taxonomy" id="2696054"/>
    <lineage>
        <taxon>Bacteria</taxon>
        <taxon>Pseudomonadati</taxon>
        <taxon>Bacteroidota</taxon>
        <taxon>Flavobacteriia</taxon>
        <taxon>Flavobacteriales</taxon>
        <taxon>Flavobacteriaceae</taxon>
        <taxon>Pelagihabitans</taxon>
    </lineage>
</organism>
<sequence length="126" mass="14693">MRLSLLLISLFFLNVACKTDGKAPSNPSESARASETVFDHEKWRVKEGRSYPYREQMLNEVVYSDTIRSLSKVELLKLLGEPDRSQEGHLYYTITKTRLGFWTLHRKTMVVKLSDNDTIDWIKSHE</sequence>
<dbReference type="Proteomes" id="UP000707206">
    <property type="component" value="Unassembled WGS sequence"/>
</dbReference>
<reference evidence="1" key="1">
    <citation type="submission" date="2019-07" db="EMBL/GenBank/DDBJ databases">
        <authorList>
            <person name="De-Chao Zhang Q."/>
        </authorList>
    </citation>
    <scope>NUCLEOTIDE SEQUENCE</scope>
    <source>
        <strain evidence="1">TP-CH-4</strain>
    </source>
</reference>
<reference evidence="1" key="2">
    <citation type="submission" date="2020-03" db="EMBL/GenBank/DDBJ databases">
        <title>Flavobacteriaceae bacterium strain TP-CH-4, a member of the family Flavobacteriaceae isolated from a deep-sea seamount.</title>
        <authorList>
            <person name="Zhang D.-C."/>
        </authorList>
    </citation>
    <scope>NUCLEOTIDE SEQUENCE</scope>
    <source>
        <strain evidence="1">TP-CH-4</strain>
    </source>
</reference>
<evidence type="ECO:0000313" key="2">
    <source>
        <dbReference type="Proteomes" id="UP000707206"/>
    </source>
</evidence>
<protein>
    <submittedName>
        <fullName evidence="1">Uncharacterized protein</fullName>
    </submittedName>
</protein>